<dbReference type="EC" id="2.7.7.85" evidence="6"/>
<dbReference type="SUPFAM" id="SSF143597">
    <property type="entry name" value="YojJ-like"/>
    <property type="match status" value="1"/>
</dbReference>
<accession>A0A3M8DV07</accession>
<dbReference type="Pfam" id="PF02457">
    <property type="entry name" value="DAC"/>
    <property type="match status" value="1"/>
</dbReference>
<comment type="similarity">
    <text evidence="6">Belongs to the adenylate cyclase family. DacB/CdaS subfamily.</text>
</comment>
<dbReference type="GO" id="GO:0004016">
    <property type="term" value="F:adenylate cyclase activity"/>
    <property type="evidence" value="ECO:0007669"/>
    <property type="project" value="UniProtKB-UniRule"/>
</dbReference>
<dbReference type="InterPro" id="IPR019457">
    <property type="entry name" value="CdaS_N"/>
</dbReference>
<dbReference type="HAMAP" id="MF_00838">
    <property type="entry name" value="DacB"/>
    <property type="match status" value="1"/>
</dbReference>
<dbReference type="InterPro" id="IPR034693">
    <property type="entry name" value="CdaS"/>
</dbReference>
<evidence type="ECO:0000313" key="8">
    <source>
        <dbReference type="EMBL" id="RNB91926.1"/>
    </source>
</evidence>
<keyword evidence="5 6" id="KW-0067">ATP-binding</keyword>
<dbReference type="RefSeq" id="WP_122916588.1">
    <property type="nucleotide sequence ID" value="NZ_RHHQ01000004.1"/>
</dbReference>
<sequence>MATATVQNDCDFSPMKEKLKEHLTQTNEQLGLLLSSLDRDGSCLLHEFEQIMNRFSQIKATAAAFYLRCYLSPYTDSYLALSTGIQHLSERRHGALIVIERNDPTESFMQKGIPVGAMFTHSLLESIFYPGSPLHDGAVLIKGNQIISAAHVLPHSTLYSGEKKLGTRHRAAIGMSEQTDALVIVVSEETGRASFALDGTLYPLAVID</sequence>
<dbReference type="EMBL" id="RHHQ01000004">
    <property type="protein sequence ID" value="RNB91926.1"/>
    <property type="molecule type" value="Genomic_DNA"/>
</dbReference>
<dbReference type="Gene3D" id="1.10.287.770">
    <property type="entry name" value="YojJ-like"/>
    <property type="match status" value="1"/>
</dbReference>
<evidence type="ECO:0000259" key="7">
    <source>
        <dbReference type="PROSITE" id="PS51794"/>
    </source>
</evidence>
<dbReference type="Gene3D" id="3.40.1700.10">
    <property type="entry name" value="DNA integrity scanning protein, DisA, N-terminal domain"/>
    <property type="match status" value="1"/>
</dbReference>
<proteinExistence type="inferred from homology"/>
<keyword evidence="9" id="KW-1185">Reference proteome</keyword>
<comment type="subunit">
    <text evidence="6">Probably oligomerizes.</text>
</comment>
<dbReference type="InterPro" id="IPR050338">
    <property type="entry name" value="DisA"/>
</dbReference>
<organism evidence="8 9">
    <name type="scientific">Brevibacillus fluminis</name>
    <dbReference type="NCBI Taxonomy" id="511487"/>
    <lineage>
        <taxon>Bacteria</taxon>
        <taxon>Bacillati</taxon>
        <taxon>Bacillota</taxon>
        <taxon>Bacilli</taxon>
        <taxon>Bacillales</taxon>
        <taxon>Paenibacillaceae</taxon>
        <taxon>Brevibacillus</taxon>
    </lineage>
</organism>
<dbReference type="PANTHER" id="PTHR34185">
    <property type="entry name" value="DIADENYLATE CYCLASE"/>
    <property type="match status" value="1"/>
</dbReference>
<feature type="domain" description="DAC" evidence="7">
    <location>
        <begin position="60"/>
        <end position="208"/>
    </location>
</feature>
<evidence type="ECO:0000313" key="9">
    <source>
        <dbReference type="Proteomes" id="UP000271031"/>
    </source>
</evidence>
<dbReference type="GO" id="GO:0006171">
    <property type="term" value="P:cAMP biosynthetic process"/>
    <property type="evidence" value="ECO:0007669"/>
    <property type="project" value="InterPro"/>
</dbReference>
<protein>
    <recommendedName>
        <fullName evidence="6">Diadenylate cyclase</fullName>
        <shortName evidence="6">DAC</shortName>
        <ecNumber evidence="6">2.7.7.85</ecNumber>
    </recommendedName>
    <alternativeName>
        <fullName evidence="6">Cyclic-di-AMP synthase</fullName>
        <shortName evidence="6">c-di-AMP synthase</shortName>
    </alternativeName>
</protein>
<dbReference type="Proteomes" id="UP000271031">
    <property type="component" value="Unassembled WGS sequence"/>
</dbReference>
<dbReference type="PANTHER" id="PTHR34185:SF2">
    <property type="entry name" value="CYCLIC DI-AMP SYNTHASE CDAS"/>
    <property type="match status" value="1"/>
</dbReference>
<comment type="function">
    <text evidence="6">Catalyzes the condensation of 2 ATP molecules into cyclic di-AMP (c-di-AMP), a second messenger used to regulate differing processes in different bacteria.</text>
</comment>
<dbReference type="InterPro" id="IPR053472">
    <property type="entry name" value="DAC_CdaS-like"/>
</dbReference>
<evidence type="ECO:0000256" key="4">
    <source>
        <dbReference type="ARBA" id="ARBA00022741"/>
    </source>
</evidence>
<dbReference type="Pfam" id="PF10372">
    <property type="entry name" value="CdaS_N"/>
    <property type="match status" value="1"/>
</dbReference>
<dbReference type="PROSITE" id="PS51794">
    <property type="entry name" value="DAC"/>
    <property type="match status" value="1"/>
</dbReference>
<evidence type="ECO:0000256" key="2">
    <source>
        <dbReference type="ARBA" id="ARBA00022679"/>
    </source>
</evidence>
<evidence type="ECO:0000256" key="3">
    <source>
        <dbReference type="ARBA" id="ARBA00022695"/>
    </source>
</evidence>
<keyword evidence="3 6" id="KW-0548">Nucleotidyltransferase</keyword>
<keyword evidence="6" id="KW-0472">Membrane</keyword>
<dbReference type="GO" id="GO:0005524">
    <property type="term" value="F:ATP binding"/>
    <property type="evidence" value="ECO:0007669"/>
    <property type="project" value="UniProtKB-UniRule"/>
</dbReference>
<dbReference type="InterPro" id="IPR003390">
    <property type="entry name" value="DNA_integrity_scan_DisA_N"/>
</dbReference>
<reference evidence="8 9" key="1">
    <citation type="submission" date="2018-10" db="EMBL/GenBank/DDBJ databases">
        <title>Phylogenomics of Brevibacillus.</title>
        <authorList>
            <person name="Dunlap C."/>
        </authorList>
    </citation>
    <scope>NUCLEOTIDE SEQUENCE [LARGE SCALE GENOMIC DNA]</scope>
    <source>
        <strain evidence="8 9">JCM 15716</strain>
    </source>
</reference>
<keyword evidence="6" id="KW-1133">Transmembrane helix</keyword>
<keyword evidence="6" id="KW-1003">Cell membrane</keyword>
<evidence type="ECO:0000256" key="5">
    <source>
        <dbReference type="ARBA" id="ARBA00022840"/>
    </source>
</evidence>
<keyword evidence="6" id="KW-0812">Transmembrane</keyword>
<evidence type="ECO:0000256" key="6">
    <source>
        <dbReference type="HAMAP-Rule" id="MF_00838"/>
    </source>
</evidence>
<keyword evidence="2 6" id="KW-0808">Transferase</keyword>
<keyword evidence="4 6" id="KW-0547">Nucleotide-binding</keyword>
<dbReference type="OrthoDB" id="9807385at2"/>
<gene>
    <name evidence="6" type="primary">dacB</name>
    <name evidence="8" type="ORF">EDM56_04020</name>
</gene>
<comment type="caution">
    <text evidence="8">The sequence shown here is derived from an EMBL/GenBank/DDBJ whole genome shotgun (WGS) entry which is preliminary data.</text>
</comment>
<dbReference type="AlphaFoldDB" id="A0A3M8DV07"/>
<dbReference type="NCBIfam" id="NF038328">
    <property type="entry name" value="c-di-AMP_CdaS"/>
    <property type="match status" value="1"/>
</dbReference>
<dbReference type="InterPro" id="IPR036888">
    <property type="entry name" value="DNA_integrity_DisA_N_sf"/>
</dbReference>
<dbReference type="GO" id="GO:0106408">
    <property type="term" value="F:diadenylate cyclase activity"/>
    <property type="evidence" value="ECO:0007669"/>
    <property type="project" value="UniProtKB-EC"/>
</dbReference>
<evidence type="ECO:0000256" key="1">
    <source>
        <dbReference type="ARBA" id="ARBA00000877"/>
    </source>
</evidence>
<name>A0A3M8DV07_9BACL</name>
<comment type="catalytic activity">
    <reaction evidence="1 6">
        <text>2 ATP = 3',3'-c-di-AMP + 2 diphosphate</text>
        <dbReference type="Rhea" id="RHEA:35655"/>
        <dbReference type="ChEBI" id="CHEBI:30616"/>
        <dbReference type="ChEBI" id="CHEBI:33019"/>
        <dbReference type="ChEBI" id="CHEBI:71500"/>
        <dbReference type="EC" id="2.7.7.85"/>
    </reaction>
</comment>